<proteinExistence type="predicted"/>
<dbReference type="SUPFAM" id="SSF81383">
    <property type="entry name" value="F-box domain"/>
    <property type="match status" value="1"/>
</dbReference>
<sequence length="432" mass="50045">MNNLSDDLLIEIWSRVPYKTVVRGKSISKRFLALISQPQFIERFILHHHTIFQQMKDGEIQKWYFNFISNRKLLISFSPNLNLSTPQNQISLSFLGRKFDTKLDNIIRKKHLSYSRIVGLSNGLFLCKKTTRGRVYHVCNILTKDWIKLPLPPPPRRGHNKRDRVLEGFVCEPYYRVEENTKRVTLKHHKFRVVRFLCFEGTTSEILWGITKSEFEMAIFLSETGQWSKKNVSCKNGFSFTQSALLLPVVAHEGILYFMGRTSLLKYDPFDKDEQCDIISFPSDSSSNDILFNGHVGVCCGKIRMSCFCTFGTCVKAWELEKDYSWRLLHVVCFPLQLVRDCVVDDMLMPERRGEIVDMGMQVRAFHPYDGDVVFLQRAHRIFVGNLKTNKIEGVGYGIHGFQSLQIISVDLPLWPTPIPSIRKHGLSRINV</sequence>
<evidence type="ECO:0000313" key="2">
    <source>
        <dbReference type="EMBL" id="CAI8610879.1"/>
    </source>
</evidence>
<dbReference type="Proteomes" id="UP001157006">
    <property type="component" value="Chromosome 4"/>
</dbReference>
<dbReference type="PANTHER" id="PTHR35546:SF130">
    <property type="entry name" value="EXPRESSED PROTEIN"/>
    <property type="match status" value="1"/>
</dbReference>
<feature type="domain" description="F-box protein At3g26010-like beta-propeller" evidence="1">
    <location>
        <begin position="117"/>
        <end position="391"/>
    </location>
</feature>
<organism evidence="2 3">
    <name type="scientific">Vicia faba</name>
    <name type="common">Broad bean</name>
    <name type="synonym">Faba vulgaris</name>
    <dbReference type="NCBI Taxonomy" id="3906"/>
    <lineage>
        <taxon>Eukaryota</taxon>
        <taxon>Viridiplantae</taxon>
        <taxon>Streptophyta</taxon>
        <taxon>Embryophyta</taxon>
        <taxon>Tracheophyta</taxon>
        <taxon>Spermatophyta</taxon>
        <taxon>Magnoliopsida</taxon>
        <taxon>eudicotyledons</taxon>
        <taxon>Gunneridae</taxon>
        <taxon>Pentapetalae</taxon>
        <taxon>rosids</taxon>
        <taxon>fabids</taxon>
        <taxon>Fabales</taxon>
        <taxon>Fabaceae</taxon>
        <taxon>Papilionoideae</taxon>
        <taxon>50 kb inversion clade</taxon>
        <taxon>NPAAA clade</taxon>
        <taxon>Hologalegina</taxon>
        <taxon>IRL clade</taxon>
        <taxon>Fabeae</taxon>
        <taxon>Vicia</taxon>
    </lineage>
</organism>
<protein>
    <recommendedName>
        <fullName evidence="1">F-box protein At3g26010-like beta-propeller domain-containing protein</fullName>
    </recommendedName>
</protein>
<evidence type="ECO:0000259" key="1">
    <source>
        <dbReference type="Pfam" id="PF24750"/>
    </source>
</evidence>
<dbReference type="EMBL" id="OX451739">
    <property type="protein sequence ID" value="CAI8610879.1"/>
    <property type="molecule type" value="Genomic_DNA"/>
</dbReference>
<dbReference type="AlphaFoldDB" id="A0AAV1AL98"/>
<dbReference type="Pfam" id="PF24750">
    <property type="entry name" value="b-prop_At3g26010-like"/>
    <property type="match status" value="1"/>
</dbReference>
<name>A0AAV1AL98_VICFA</name>
<dbReference type="InterPro" id="IPR055290">
    <property type="entry name" value="At3g26010-like"/>
</dbReference>
<evidence type="ECO:0000313" key="3">
    <source>
        <dbReference type="Proteomes" id="UP001157006"/>
    </source>
</evidence>
<dbReference type="InterPro" id="IPR056592">
    <property type="entry name" value="Beta-prop_At3g26010-like"/>
</dbReference>
<dbReference type="PANTHER" id="PTHR35546">
    <property type="entry name" value="F-BOX PROTEIN INTERACTION DOMAIN PROTEIN-RELATED"/>
    <property type="match status" value="1"/>
</dbReference>
<accession>A0AAV1AL98</accession>
<dbReference type="InterPro" id="IPR036047">
    <property type="entry name" value="F-box-like_dom_sf"/>
</dbReference>
<keyword evidence="3" id="KW-1185">Reference proteome</keyword>
<gene>
    <name evidence="2" type="ORF">VFH_IV202800</name>
</gene>
<reference evidence="2 3" key="1">
    <citation type="submission" date="2023-01" db="EMBL/GenBank/DDBJ databases">
        <authorList>
            <person name="Kreplak J."/>
        </authorList>
    </citation>
    <scope>NUCLEOTIDE SEQUENCE [LARGE SCALE GENOMIC DNA]</scope>
</reference>